<feature type="domain" description="Phosphotyrosine protein phosphatase I" evidence="2">
    <location>
        <begin position="5"/>
        <end position="187"/>
    </location>
</feature>
<protein>
    <recommendedName>
        <fullName evidence="1">protein-tyrosine-phosphatase</fullName>
        <ecNumber evidence="1">3.1.3.48</ecNumber>
    </recommendedName>
</protein>
<reference evidence="3 4" key="1">
    <citation type="journal article" date="2019" name="Int. J. Syst. Evol. Microbiol.">
        <title>The Global Catalogue of Microorganisms (GCM) 10K type strain sequencing project: providing services to taxonomists for standard genome sequencing and annotation.</title>
        <authorList>
            <consortium name="The Broad Institute Genomics Platform"/>
            <consortium name="The Broad Institute Genome Sequencing Center for Infectious Disease"/>
            <person name="Wu L."/>
            <person name="Ma J."/>
        </authorList>
    </citation>
    <scope>NUCLEOTIDE SEQUENCE [LARGE SCALE GENOMIC DNA]</scope>
    <source>
        <strain evidence="3 4">JCM 3367</strain>
    </source>
</reference>
<proteinExistence type="predicted"/>
<dbReference type="Proteomes" id="UP001499978">
    <property type="component" value="Unassembled WGS sequence"/>
</dbReference>
<evidence type="ECO:0000313" key="3">
    <source>
        <dbReference type="EMBL" id="GAA2511529.1"/>
    </source>
</evidence>
<dbReference type="PANTHER" id="PTHR11717:SF7">
    <property type="entry name" value="LOW MOLECULAR WEIGHT PHOSPHOTYROSINE PROTEIN PHOSPHATASE"/>
    <property type="match status" value="1"/>
</dbReference>
<organism evidence="3 4">
    <name type="scientific">Pilimelia columellifera subsp. columellifera</name>
    <dbReference type="NCBI Taxonomy" id="706583"/>
    <lineage>
        <taxon>Bacteria</taxon>
        <taxon>Bacillati</taxon>
        <taxon>Actinomycetota</taxon>
        <taxon>Actinomycetes</taxon>
        <taxon>Micromonosporales</taxon>
        <taxon>Micromonosporaceae</taxon>
        <taxon>Pilimelia</taxon>
    </lineage>
</organism>
<gene>
    <name evidence="3" type="ORF">GCM10010201_03130</name>
</gene>
<evidence type="ECO:0000259" key="2">
    <source>
        <dbReference type="SMART" id="SM00226"/>
    </source>
</evidence>
<dbReference type="SUPFAM" id="SSF52788">
    <property type="entry name" value="Phosphotyrosine protein phosphatases I"/>
    <property type="match status" value="1"/>
</dbReference>
<evidence type="ECO:0000256" key="1">
    <source>
        <dbReference type="ARBA" id="ARBA00013064"/>
    </source>
</evidence>
<dbReference type="InterPro" id="IPR036196">
    <property type="entry name" value="Ptyr_pPase_sf"/>
</dbReference>
<dbReference type="EMBL" id="BAAARY010000001">
    <property type="protein sequence ID" value="GAA2511529.1"/>
    <property type="molecule type" value="Genomic_DNA"/>
</dbReference>
<dbReference type="SMART" id="SM00226">
    <property type="entry name" value="LMWPc"/>
    <property type="match status" value="1"/>
</dbReference>
<comment type="caution">
    <text evidence="3">The sequence shown here is derived from an EMBL/GenBank/DDBJ whole genome shotgun (WGS) entry which is preliminary data.</text>
</comment>
<dbReference type="InterPro" id="IPR023485">
    <property type="entry name" value="Ptyr_pPase"/>
</dbReference>
<evidence type="ECO:0000313" key="4">
    <source>
        <dbReference type="Proteomes" id="UP001499978"/>
    </source>
</evidence>
<dbReference type="Pfam" id="PF01451">
    <property type="entry name" value="LMWPc"/>
    <property type="match status" value="1"/>
</dbReference>
<dbReference type="InterPro" id="IPR050438">
    <property type="entry name" value="LMW_PTPase"/>
</dbReference>
<dbReference type="EC" id="3.1.3.48" evidence="1"/>
<dbReference type="Gene3D" id="3.40.50.2300">
    <property type="match status" value="1"/>
</dbReference>
<accession>A0ABN3MZ32</accession>
<dbReference type="RefSeq" id="WP_344167023.1">
    <property type="nucleotide sequence ID" value="NZ_BAAARY010000001.1"/>
</dbReference>
<keyword evidence="4" id="KW-1185">Reference proteome</keyword>
<sequence length="191" mass="21021">MRTKVQILLVCRANLCRSPMAERLTLQLLSDRGVLDVAVHSAGVHGRDGMPMHPYAKEALRWNGLLDGDFRSRRLRAGMITDADLVLTASRAHRAECARLAPAAVRYTFTMFQFARLAAATPRAVLGGIEPAERLGQMIKAVPQVRALTPPYTLADEDLQDPVNGPVTGFRHCADQIQQAMERITALIAPR</sequence>
<dbReference type="PANTHER" id="PTHR11717">
    <property type="entry name" value="LOW MOLECULAR WEIGHT PROTEIN TYROSINE PHOSPHATASE"/>
    <property type="match status" value="1"/>
</dbReference>
<name>A0ABN3MZ32_9ACTN</name>